<keyword evidence="2" id="KW-0812">Transmembrane</keyword>
<evidence type="ECO:0000256" key="2">
    <source>
        <dbReference type="SAM" id="Phobius"/>
    </source>
</evidence>
<evidence type="ECO:0000313" key="3">
    <source>
        <dbReference type="EMBL" id="SVB68394.1"/>
    </source>
</evidence>
<reference evidence="3" key="1">
    <citation type="submission" date="2018-05" db="EMBL/GenBank/DDBJ databases">
        <authorList>
            <person name="Lanie J.A."/>
            <person name="Ng W.-L."/>
            <person name="Kazmierczak K.M."/>
            <person name="Andrzejewski T.M."/>
            <person name="Davidsen T.M."/>
            <person name="Wayne K.J."/>
            <person name="Tettelin H."/>
            <person name="Glass J.I."/>
            <person name="Rusch D."/>
            <person name="Podicherti R."/>
            <person name="Tsui H.-C.T."/>
            <person name="Winkler M.E."/>
        </authorList>
    </citation>
    <scope>NUCLEOTIDE SEQUENCE</scope>
</reference>
<feature type="compositionally biased region" description="Basic and acidic residues" evidence="1">
    <location>
        <begin position="257"/>
        <end position="268"/>
    </location>
</feature>
<feature type="region of interest" description="Disordered" evidence="1">
    <location>
        <begin position="226"/>
        <end position="275"/>
    </location>
</feature>
<dbReference type="EMBL" id="UINC01052729">
    <property type="protein sequence ID" value="SVB68394.1"/>
    <property type="molecule type" value="Genomic_DNA"/>
</dbReference>
<sequence length="275" mass="32043">FAEYGLIPPFSSDWEIADWTPNHFILHDIPPDATVTFTAWMQLPRNQELNRTAEITVEMRSTLEPNIIFTNRTEYEILAEYWPQENIEEESEWDEFVESIQSFWNDWNQILISIIVTMVGAVVLHRAVVYRQRRDAQWDEMIASRHQEPEKVGDWMGKFSEKNVEMPEVSPSPEMDAAAFQLAFEMRSKSKEERSAPSDDVMEAAHTVFEHHDERADYEAIESLTDDLLDVSEPHEANEALLPTETYPSRTIRHPRKESAKSKSKSRDDDIDLDL</sequence>
<protein>
    <submittedName>
        <fullName evidence="3">Uncharacterized protein</fullName>
    </submittedName>
</protein>
<organism evidence="3">
    <name type="scientific">marine metagenome</name>
    <dbReference type="NCBI Taxonomy" id="408172"/>
    <lineage>
        <taxon>unclassified sequences</taxon>
        <taxon>metagenomes</taxon>
        <taxon>ecological metagenomes</taxon>
    </lineage>
</organism>
<dbReference type="AlphaFoldDB" id="A0A382G1C1"/>
<proteinExistence type="predicted"/>
<name>A0A382G1C1_9ZZZZ</name>
<gene>
    <name evidence="3" type="ORF">METZ01_LOCUS221248</name>
</gene>
<keyword evidence="2" id="KW-1133">Transmembrane helix</keyword>
<evidence type="ECO:0000256" key="1">
    <source>
        <dbReference type="SAM" id="MobiDB-lite"/>
    </source>
</evidence>
<accession>A0A382G1C1</accession>
<feature type="non-terminal residue" evidence="3">
    <location>
        <position position="1"/>
    </location>
</feature>
<keyword evidence="2" id="KW-0472">Membrane</keyword>
<feature type="transmembrane region" description="Helical" evidence="2">
    <location>
        <begin position="110"/>
        <end position="129"/>
    </location>
</feature>